<evidence type="ECO:0000256" key="1">
    <source>
        <dbReference type="ARBA" id="ARBA00022729"/>
    </source>
</evidence>
<organism evidence="4">
    <name type="scientific">Candidatus Thiocaldithrix dubininis</name>
    <dbReference type="NCBI Taxonomy" id="3080823"/>
    <lineage>
        <taxon>Bacteria</taxon>
        <taxon>Pseudomonadati</taxon>
        <taxon>Pseudomonadota</taxon>
        <taxon>Gammaproteobacteria</taxon>
        <taxon>Thiotrichales</taxon>
        <taxon>Thiotrichaceae</taxon>
        <taxon>Candidatus Thiocaldithrix</taxon>
    </lineage>
</organism>
<accession>A0AA95KFF5</accession>
<dbReference type="InterPro" id="IPR011250">
    <property type="entry name" value="OMP/PagP_B-barrel"/>
</dbReference>
<sequence>MKTTLALIIGTTLLVASSAQAGGYAGKTGWYVGADAGLTRNNSKYSDIPYCPGVGPCRTSTDKSDSTWRARAGYQFNENWGVEGAYEDLGQTYSGNRNSPAGSYSANQETTAWTLAAIGKAPISQNRRIKAYGKLGISRWESKNDWRSPTGLIRSDANFKDKGTDPVAGVGLEYDVSNQWTVRGGYDRHFNVGKTGNGSLGTIEKDVDALTIGASFNF</sequence>
<gene>
    <name evidence="4" type="ORF">QJT80_00180</name>
</gene>
<keyword evidence="1 2" id="KW-0732">Signal</keyword>
<dbReference type="InterPro" id="IPR027385">
    <property type="entry name" value="Beta-barrel_OMP"/>
</dbReference>
<proteinExistence type="predicted"/>
<dbReference type="EMBL" id="CP124755">
    <property type="protein sequence ID" value="WGZ90901.1"/>
    <property type="molecule type" value="Genomic_DNA"/>
</dbReference>
<evidence type="ECO:0000259" key="3">
    <source>
        <dbReference type="Pfam" id="PF13505"/>
    </source>
</evidence>
<reference evidence="4" key="2">
    <citation type="submission" date="2023-04" db="EMBL/GenBank/DDBJ databases">
        <authorList>
            <person name="Beletskiy A.V."/>
            <person name="Mardanov A.V."/>
            <person name="Ravin N.V."/>
        </authorList>
    </citation>
    <scope>NUCLEOTIDE SEQUENCE</scope>
    <source>
        <strain evidence="4">GKL-01</strain>
    </source>
</reference>
<dbReference type="AlphaFoldDB" id="A0AA95KFF5"/>
<evidence type="ECO:0000256" key="2">
    <source>
        <dbReference type="SAM" id="SignalP"/>
    </source>
</evidence>
<dbReference type="SUPFAM" id="SSF56925">
    <property type="entry name" value="OMPA-like"/>
    <property type="match status" value="1"/>
</dbReference>
<feature type="chain" id="PRO_5041705130" evidence="2">
    <location>
        <begin position="22"/>
        <end position="218"/>
    </location>
</feature>
<feature type="domain" description="Outer membrane protein beta-barrel" evidence="3">
    <location>
        <begin position="12"/>
        <end position="218"/>
    </location>
</feature>
<protein>
    <submittedName>
        <fullName evidence="4">Porin family protein</fullName>
    </submittedName>
</protein>
<reference evidence="4" key="1">
    <citation type="journal article" date="2023" name="Int. J. Mol. Sci.">
        <title>Metagenomics Revealed a New Genus 'Candidatus Thiocaldithrix dubininis' gen. nov., sp. nov. and a New Species 'Candidatus Thiothrix putei' sp. nov. in the Family Thiotrichaceae, Some Members of Which Have Traits of Both Na+- and H+-Motive Energetics.</title>
        <authorList>
            <person name="Ravin N.V."/>
            <person name="Muntyan M.S."/>
            <person name="Smolyakov D.D."/>
            <person name="Rudenko T.S."/>
            <person name="Beletsky A.V."/>
            <person name="Mardanov A.V."/>
            <person name="Grabovich M.Y."/>
        </authorList>
    </citation>
    <scope>NUCLEOTIDE SEQUENCE</scope>
    <source>
        <strain evidence="4">GKL-01</strain>
    </source>
</reference>
<dbReference type="Pfam" id="PF13505">
    <property type="entry name" value="OMP_b-brl"/>
    <property type="match status" value="1"/>
</dbReference>
<dbReference type="Gene3D" id="2.40.160.20">
    <property type="match status" value="1"/>
</dbReference>
<evidence type="ECO:0000313" key="4">
    <source>
        <dbReference type="EMBL" id="WGZ90901.1"/>
    </source>
</evidence>
<name>A0AA95KFF5_9GAMM</name>
<dbReference type="Proteomes" id="UP001300672">
    <property type="component" value="Chromosome"/>
</dbReference>
<feature type="signal peptide" evidence="2">
    <location>
        <begin position="1"/>
        <end position="21"/>
    </location>
</feature>
<dbReference type="KEGG" id="tdu:QJT80_00180"/>